<dbReference type="AlphaFoldDB" id="A0A4Y2JJD1"/>
<feature type="region of interest" description="Disordered" evidence="1">
    <location>
        <begin position="1"/>
        <end position="39"/>
    </location>
</feature>
<feature type="compositionally biased region" description="Polar residues" evidence="1">
    <location>
        <begin position="8"/>
        <end position="34"/>
    </location>
</feature>
<reference evidence="2 3" key="1">
    <citation type="journal article" date="2019" name="Sci. Rep.">
        <title>Orb-weaving spider Araneus ventricosus genome elucidates the spidroin gene catalogue.</title>
        <authorList>
            <person name="Kono N."/>
            <person name="Nakamura H."/>
            <person name="Ohtoshi R."/>
            <person name="Moran D.A.P."/>
            <person name="Shinohara A."/>
            <person name="Yoshida Y."/>
            <person name="Fujiwara M."/>
            <person name="Mori M."/>
            <person name="Tomita M."/>
            <person name="Arakawa K."/>
        </authorList>
    </citation>
    <scope>NUCLEOTIDE SEQUENCE [LARGE SCALE GENOMIC DNA]</scope>
</reference>
<dbReference type="EMBL" id="BGPR01190541">
    <property type="protein sequence ID" value="GBM90005.1"/>
    <property type="molecule type" value="Genomic_DNA"/>
</dbReference>
<comment type="caution">
    <text evidence="2">The sequence shown here is derived from an EMBL/GenBank/DDBJ whole genome shotgun (WGS) entry which is preliminary data.</text>
</comment>
<evidence type="ECO:0000313" key="2">
    <source>
        <dbReference type="EMBL" id="GBM90005.1"/>
    </source>
</evidence>
<name>A0A4Y2JJD1_ARAVE</name>
<evidence type="ECO:0000256" key="1">
    <source>
        <dbReference type="SAM" id="MobiDB-lite"/>
    </source>
</evidence>
<organism evidence="2 3">
    <name type="scientific">Araneus ventricosus</name>
    <name type="common">Orbweaver spider</name>
    <name type="synonym">Epeira ventricosa</name>
    <dbReference type="NCBI Taxonomy" id="182803"/>
    <lineage>
        <taxon>Eukaryota</taxon>
        <taxon>Metazoa</taxon>
        <taxon>Ecdysozoa</taxon>
        <taxon>Arthropoda</taxon>
        <taxon>Chelicerata</taxon>
        <taxon>Arachnida</taxon>
        <taxon>Araneae</taxon>
        <taxon>Araneomorphae</taxon>
        <taxon>Entelegynae</taxon>
        <taxon>Araneoidea</taxon>
        <taxon>Araneidae</taxon>
        <taxon>Araneus</taxon>
    </lineage>
</organism>
<gene>
    <name evidence="2" type="ORF">AVEN_19330_1</name>
</gene>
<protein>
    <submittedName>
        <fullName evidence="2">Uncharacterized protein</fullName>
    </submittedName>
</protein>
<keyword evidence="3" id="KW-1185">Reference proteome</keyword>
<accession>A0A4Y2JJD1</accession>
<sequence length="99" mass="11236">MVGRDNWTPLSRLSPKRSQNLASPQKKPTASDRPSSLLRGSFSTARDHLARCERVNIILRHHRFCIKFVYANFIPGNQYLLAKVTTTGSLLADWDQHSS</sequence>
<evidence type="ECO:0000313" key="3">
    <source>
        <dbReference type="Proteomes" id="UP000499080"/>
    </source>
</evidence>
<proteinExistence type="predicted"/>
<dbReference type="Proteomes" id="UP000499080">
    <property type="component" value="Unassembled WGS sequence"/>
</dbReference>